<evidence type="ECO:0000256" key="1">
    <source>
        <dbReference type="SAM" id="MobiDB-lite"/>
    </source>
</evidence>
<dbReference type="STRING" id="101091.A0A1C7NMA6"/>
<dbReference type="Proteomes" id="UP000093000">
    <property type="component" value="Unassembled WGS sequence"/>
</dbReference>
<dbReference type="GO" id="GO:0006357">
    <property type="term" value="P:regulation of transcription by RNA polymerase II"/>
    <property type="evidence" value="ECO:0007669"/>
    <property type="project" value="TreeGrafter"/>
</dbReference>
<keyword evidence="4" id="KW-1185">Reference proteome</keyword>
<dbReference type="PANTHER" id="PTHR47805:SF1">
    <property type="entry name" value="SAGA-ASSOCIATED FACTOR 73"/>
    <property type="match status" value="1"/>
</dbReference>
<protein>
    <submittedName>
        <fullName evidence="3">SAGA-associated factor 73</fullName>
    </submittedName>
</protein>
<feature type="compositionally biased region" description="Basic and acidic residues" evidence="1">
    <location>
        <begin position="39"/>
        <end position="51"/>
    </location>
</feature>
<dbReference type="Pfam" id="PF08313">
    <property type="entry name" value="SCA7"/>
    <property type="match status" value="1"/>
</dbReference>
<feature type="region of interest" description="Disordered" evidence="1">
    <location>
        <begin position="207"/>
        <end position="227"/>
    </location>
</feature>
<dbReference type="EMBL" id="LUGH01000058">
    <property type="protein sequence ID" value="OBZ90227.1"/>
    <property type="molecule type" value="Genomic_DNA"/>
</dbReference>
<dbReference type="Gene3D" id="6.10.140.1270">
    <property type="match status" value="1"/>
</dbReference>
<dbReference type="GO" id="GO:1904802">
    <property type="term" value="P:RITS complex assembly"/>
    <property type="evidence" value="ECO:0007669"/>
    <property type="project" value="TreeGrafter"/>
</dbReference>
<dbReference type="InterPro" id="IPR037804">
    <property type="entry name" value="SGF73"/>
</dbReference>
<comment type="caution">
    <text evidence="3">The sequence shown here is derived from an EMBL/GenBank/DDBJ whole genome shotgun (WGS) entry which is preliminary data.</text>
</comment>
<dbReference type="AlphaFoldDB" id="A0A1C7NMA6"/>
<feature type="region of interest" description="Disordered" evidence="1">
    <location>
        <begin position="1"/>
        <end position="84"/>
    </location>
</feature>
<dbReference type="GO" id="GO:0000124">
    <property type="term" value="C:SAGA complex"/>
    <property type="evidence" value="ECO:0007669"/>
    <property type="project" value="InterPro"/>
</dbReference>
<accession>A0A1C7NMA6</accession>
<evidence type="ECO:0000313" key="3">
    <source>
        <dbReference type="EMBL" id="OBZ90227.1"/>
    </source>
</evidence>
<feature type="domain" description="SCA7" evidence="2">
    <location>
        <begin position="64"/>
        <end position="131"/>
    </location>
</feature>
<dbReference type="OrthoDB" id="21678at2759"/>
<feature type="compositionally biased region" description="Acidic residues" evidence="1">
    <location>
        <begin position="11"/>
        <end position="22"/>
    </location>
</feature>
<dbReference type="InParanoid" id="A0A1C7NMA6"/>
<evidence type="ECO:0000259" key="2">
    <source>
        <dbReference type="PROSITE" id="PS51505"/>
    </source>
</evidence>
<feature type="compositionally biased region" description="Basic residues" evidence="1">
    <location>
        <begin position="52"/>
        <end position="68"/>
    </location>
</feature>
<dbReference type="GO" id="GO:0031048">
    <property type="term" value="P:regulatory ncRNA-mediated heterochromatin formation"/>
    <property type="evidence" value="ECO:0007669"/>
    <property type="project" value="TreeGrafter"/>
</dbReference>
<feature type="region of interest" description="Disordered" evidence="1">
    <location>
        <begin position="126"/>
        <end position="167"/>
    </location>
</feature>
<dbReference type="PROSITE" id="PS51505">
    <property type="entry name" value="SCA7"/>
    <property type="match status" value="1"/>
</dbReference>
<organism evidence="3 4">
    <name type="scientific">Choanephora cucurbitarum</name>
    <dbReference type="NCBI Taxonomy" id="101091"/>
    <lineage>
        <taxon>Eukaryota</taxon>
        <taxon>Fungi</taxon>
        <taxon>Fungi incertae sedis</taxon>
        <taxon>Mucoromycota</taxon>
        <taxon>Mucoromycotina</taxon>
        <taxon>Mucoromycetes</taxon>
        <taxon>Mucorales</taxon>
        <taxon>Mucorineae</taxon>
        <taxon>Choanephoraceae</taxon>
        <taxon>Choanephoroideae</taxon>
        <taxon>Choanephora</taxon>
    </lineage>
</organism>
<feature type="compositionally biased region" description="Acidic residues" evidence="1">
    <location>
        <begin position="154"/>
        <end position="166"/>
    </location>
</feature>
<evidence type="ECO:0000313" key="4">
    <source>
        <dbReference type="Proteomes" id="UP000093000"/>
    </source>
</evidence>
<dbReference type="PANTHER" id="PTHR47805">
    <property type="entry name" value="SAGA-ASSOCIATED FACTOR 73"/>
    <property type="match status" value="1"/>
</dbReference>
<gene>
    <name evidence="3" type="primary">sgf73_1</name>
    <name evidence="3" type="ORF">A0J61_01732</name>
</gene>
<reference evidence="3 4" key="1">
    <citation type="submission" date="2016-03" db="EMBL/GenBank/DDBJ databases">
        <title>Choanephora cucurbitarum.</title>
        <authorList>
            <person name="Min B."/>
            <person name="Park H."/>
            <person name="Park J.-H."/>
            <person name="Shin H.-D."/>
            <person name="Choi I.-G."/>
        </authorList>
    </citation>
    <scope>NUCLEOTIDE SEQUENCE [LARGE SCALE GENOMIC DNA]</scope>
    <source>
        <strain evidence="3 4">KUS-F28377</strain>
    </source>
</reference>
<dbReference type="InterPro" id="IPR013243">
    <property type="entry name" value="SCA7_dom"/>
</dbReference>
<proteinExistence type="predicted"/>
<sequence>MASNKKALSYDEQDMLSETFEEIDGKKRKRKEPADEEDSARNELEATEDKKKLKKDKKLKQKPTPKKKAPLDLDKQCGVLIPPNNNPCTRSLTCKIHSMGAKRSVEGRSQPFNDLLAVYQKKSIDKVQDKKGPISHNKNETLPAQPQEELMAEKEEEVDVDSDEETESVRLAIEQSRPLPLCRKQVFYVRRKRAYFRLRDVLFDTITPKHDSSNDLSQKAPLPSIPF</sequence>
<name>A0A1C7NMA6_9FUNG</name>